<accession>A0A5Q0BR35</accession>
<dbReference type="InParanoid" id="A0A5Q0BR35"/>
<evidence type="ECO:0000313" key="2">
    <source>
        <dbReference type="EMBL" id="QFY44761.1"/>
    </source>
</evidence>
<keyword evidence="1" id="KW-1133">Transmembrane helix</keyword>
<organism evidence="2 3">
    <name type="scientific">Candidatus Methylospira mobilis</name>
    <dbReference type="NCBI Taxonomy" id="1808979"/>
    <lineage>
        <taxon>Bacteria</taxon>
        <taxon>Pseudomonadati</taxon>
        <taxon>Pseudomonadota</taxon>
        <taxon>Gammaproteobacteria</taxon>
        <taxon>Methylococcales</taxon>
        <taxon>Methylococcaceae</taxon>
        <taxon>Candidatus Methylospira</taxon>
    </lineage>
</organism>
<gene>
    <name evidence="2" type="ORF">F6R98_20775</name>
</gene>
<reference evidence="2 3" key="1">
    <citation type="submission" date="2019-09" db="EMBL/GenBank/DDBJ databases">
        <title>Ecophysiology of the spiral-shaped methanotroph Methylospira mobilis as revealed by the complete genome sequence.</title>
        <authorList>
            <person name="Oshkin I.Y."/>
            <person name="Dedysh S.N."/>
            <person name="Miroshnikov K."/>
            <person name="Danilova O.V."/>
            <person name="Hakobyan A."/>
            <person name="Liesack W."/>
        </authorList>
    </citation>
    <scope>NUCLEOTIDE SEQUENCE [LARGE SCALE GENOMIC DNA]</scope>
    <source>
        <strain evidence="2 3">Shm1</strain>
    </source>
</reference>
<evidence type="ECO:0000313" key="3">
    <source>
        <dbReference type="Proteomes" id="UP000325755"/>
    </source>
</evidence>
<dbReference type="AlphaFoldDB" id="A0A5Q0BR35"/>
<feature type="transmembrane region" description="Helical" evidence="1">
    <location>
        <begin position="59"/>
        <end position="78"/>
    </location>
</feature>
<dbReference type="OrthoDB" id="5570143at2"/>
<dbReference type="Proteomes" id="UP000325755">
    <property type="component" value="Chromosome"/>
</dbReference>
<dbReference type="KEGG" id="mmob:F6R98_20775"/>
<keyword evidence="1" id="KW-0812">Transmembrane</keyword>
<proteinExistence type="predicted"/>
<sequence>MLLFALLVFTLVAIMGLFLAVDHFKGRPSDRQFAVAHAILAVIGSALVILDALQGDTRVFINIGLAVVIIALGLVLSIRKHKTGVAPKGIVFAHAALAVVCYLILGYFVVVPN</sequence>
<feature type="transmembrane region" description="Helical" evidence="1">
    <location>
        <begin position="33"/>
        <end position="53"/>
    </location>
</feature>
<feature type="transmembrane region" description="Helical" evidence="1">
    <location>
        <begin position="90"/>
        <end position="110"/>
    </location>
</feature>
<feature type="transmembrane region" description="Helical" evidence="1">
    <location>
        <begin position="6"/>
        <end position="21"/>
    </location>
</feature>
<dbReference type="EMBL" id="CP044205">
    <property type="protein sequence ID" value="QFY44761.1"/>
    <property type="molecule type" value="Genomic_DNA"/>
</dbReference>
<protein>
    <submittedName>
        <fullName evidence="2">Uncharacterized protein</fullName>
    </submittedName>
</protein>
<keyword evidence="1" id="KW-0472">Membrane</keyword>
<dbReference type="RefSeq" id="WP_153250726.1">
    <property type="nucleotide sequence ID" value="NZ_CP044205.1"/>
</dbReference>
<name>A0A5Q0BR35_9GAMM</name>
<evidence type="ECO:0000256" key="1">
    <source>
        <dbReference type="SAM" id="Phobius"/>
    </source>
</evidence>
<keyword evidence="3" id="KW-1185">Reference proteome</keyword>